<dbReference type="GO" id="GO:0005506">
    <property type="term" value="F:iron ion binding"/>
    <property type="evidence" value="ECO:0007669"/>
    <property type="project" value="InterPro"/>
</dbReference>
<dbReference type="STRING" id="696281.Desru_1995"/>
<dbReference type="CDD" id="cd06664">
    <property type="entry name" value="IscU_like"/>
    <property type="match status" value="1"/>
</dbReference>
<sequence length="134" mass="14798">MYSQKVMEHFMCPQNAYSMPDADAEGSFGDPSCGDMLTVYLKIKNNVIQEISYLVFGCCASIATSSMTSVLAKGKSLNEALGITEEEIIEALDGLPENKRHCSNLGVRALRNAINHYLNTKQTEGFHENSNTRK</sequence>
<dbReference type="Gene3D" id="3.90.1010.10">
    <property type="match status" value="1"/>
</dbReference>
<protein>
    <submittedName>
        <fullName evidence="2">Nitrogen-fixing NifU domain protein</fullName>
    </submittedName>
</protein>
<dbReference type="AlphaFoldDB" id="F6DV98"/>
<reference evidence="2 3" key="2">
    <citation type="journal article" date="2012" name="Stand. Genomic Sci.">
        <title>Complete genome sequence of the sulfate-reducing firmicute Desulfotomaculum ruminis type strain (DL(T)).</title>
        <authorList>
            <person name="Spring S."/>
            <person name="Visser M."/>
            <person name="Lu M."/>
            <person name="Copeland A."/>
            <person name="Lapidus A."/>
            <person name="Lucas S."/>
            <person name="Cheng J.F."/>
            <person name="Han C."/>
            <person name="Tapia R."/>
            <person name="Goodwin L.A."/>
            <person name="Pitluck S."/>
            <person name="Ivanova N."/>
            <person name="Land M."/>
            <person name="Hauser L."/>
            <person name="Larimer F."/>
            <person name="Rohde M."/>
            <person name="Goker M."/>
            <person name="Detter J.C."/>
            <person name="Kyrpides N.C."/>
            <person name="Woyke T."/>
            <person name="Schaap P.J."/>
            <person name="Plugge C.M."/>
            <person name="Muyzer G."/>
            <person name="Kuever J."/>
            <person name="Pereira I.A."/>
            <person name="Parshina S.N."/>
            <person name="Bernier-Latmani R."/>
            <person name="Stams A.J."/>
            <person name="Klenk H.P."/>
        </authorList>
    </citation>
    <scope>NUCLEOTIDE SEQUENCE [LARGE SCALE GENOMIC DNA]</scope>
    <source>
        <strain evidence="3">ATCC 23193 / DSM 2154 / NCIB 8452 / DL</strain>
    </source>
</reference>
<accession>F6DV98</accession>
<dbReference type="eggNOG" id="COG0822">
    <property type="taxonomic scope" value="Bacteria"/>
</dbReference>
<evidence type="ECO:0000313" key="2">
    <source>
        <dbReference type="EMBL" id="AEG60251.1"/>
    </source>
</evidence>
<organism evidence="2 3">
    <name type="scientific">Desulforamulus ruminis (strain ATCC 23193 / DSM 2154 / NCIMB 8452 / DL)</name>
    <name type="common">Desulfotomaculum ruminis</name>
    <dbReference type="NCBI Taxonomy" id="696281"/>
    <lineage>
        <taxon>Bacteria</taxon>
        <taxon>Bacillati</taxon>
        <taxon>Bacillota</taxon>
        <taxon>Clostridia</taxon>
        <taxon>Eubacteriales</taxon>
        <taxon>Peptococcaceae</taxon>
        <taxon>Desulforamulus</taxon>
    </lineage>
</organism>
<reference evidence="3" key="1">
    <citation type="submission" date="2011-05" db="EMBL/GenBank/DDBJ databases">
        <title>Complete sequence of Desulfotomaculum ruminis DSM 2154.</title>
        <authorList>
            <person name="Lucas S."/>
            <person name="Copeland A."/>
            <person name="Lapidus A."/>
            <person name="Cheng J.-F."/>
            <person name="Goodwin L."/>
            <person name="Pitluck S."/>
            <person name="Lu M."/>
            <person name="Detter J.C."/>
            <person name="Han C."/>
            <person name="Tapia R."/>
            <person name="Land M."/>
            <person name="Hauser L."/>
            <person name="Kyrpides N."/>
            <person name="Ivanova N."/>
            <person name="Mikhailova N."/>
            <person name="Pagani I."/>
            <person name="Stams A.J.M."/>
            <person name="Plugge C.M."/>
            <person name="Muyzer G."/>
            <person name="Kuever J."/>
            <person name="Parshina S.N."/>
            <person name="Ivanova A.E."/>
            <person name="Nazina T.N."/>
            <person name="Brambilla E."/>
            <person name="Spring S."/>
            <person name="Klenk H.-P."/>
            <person name="Woyke T."/>
        </authorList>
    </citation>
    <scope>NUCLEOTIDE SEQUENCE [LARGE SCALE GENOMIC DNA]</scope>
    <source>
        <strain evidence="3">ATCC 23193 / DSM 2154 / NCIB 8452 / DL</strain>
    </source>
</reference>
<dbReference type="Pfam" id="PF01592">
    <property type="entry name" value="NifU_N"/>
    <property type="match status" value="1"/>
</dbReference>
<evidence type="ECO:0000313" key="3">
    <source>
        <dbReference type="Proteomes" id="UP000009234"/>
    </source>
</evidence>
<feature type="domain" description="NIF system FeS cluster assembly NifU N-terminal" evidence="1">
    <location>
        <begin position="1"/>
        <end position="121"/>
    </location>
</feature>
<dbReference type="GO" id="GO:0051536">
    <property type="term" value="F:iron-sulfur cluster binding"/>
    <property type="evidence" value="ECO:0007669"/>
    <property type="project" value="InterPro"/>
</dbReference>
<dbReference type="RefSeq" id="WP_013842013.1">
    <property type="nucleotide sequence ID" value="NC_015589.1"/>
</dbReference>
<dbReference type="PANTHER" id="PTHR10093">
    <property type="entry name" value="IRON-SULFUR CLUSTER ASSEMBLY ENZYME NIFU HOMOLOG"/>
    <property type="match status" value="1"/>
</dbReference>
<dbReference type="KEGG" id="dru:Desru_1995"/>
<proteinExistence type="predicted"/>
<evidence type="ECO:0000259" key="1">
    <source>
        <dbReference type="Pfam" id="PF01592"/>
    </source>
</evidence>
<name>F6DV98_DESRL</name>
<dbReference type="HOGENOM" id="CLU_079283_5_1_9"/>
<gene>
    <name evidence="2" type="ordered locus">Desru_1995</name>
</gene>
<dbReference type="EMBL" id="CP002780">
    <property type="protein sequence ID" value="AEG60251.1"/>
    <property type="molecule type" value="Genomic_DNA"/>
</dbReference>
<dbReference type="GO" id="GO:0016226">
    <property type="term" value="P:iron-sulfur cluster assembly"/>
    <property type="evidence" value="ECO:0007669"/>
    <property type="project" value="InterPro"/>
</dbReference>
<dbReference type="SUPFAM" id="SSF82649">
    <property type="entry name" value="SufE/NifU"/>
    <property type="match status" value="1"/>
</dbReference>
<keyword evidence="3" id="KW-1185">Reference proteome</keyword>
<dbReference type="Proteomes" id="UP000009234">
    <property type="component" value="Chromosome"/>
</dbReference>
<dbReference type="OrthoDB" id="9804157at2"/>
<dbReference type="InterPro" id="IPR002871">
    <property type="entry name" value="NIF_FeS_clus_asmbl_NifU_N"/>
</dbReference>